<evidence type="ECO:0000256" key="2">
    <source>
        <dbReference type="ARBA" id="ARBA00020953"/>
    </source>
</evidence>
<gene>
    <name evidence="8" type="primary">der</name>
    <name evidence="12" type="ORF">F3059_12735</name>
</gene>
<dbReference type="PROSITE" id="PS51712">
    <property type="entry name" value="G_ENGA"/>
    <property type="match status" value="2"/>
</dbReference>
<dbReference type="Proteomes" id="UP000435357">
    <property type="component" value="Unassembled WGS sequence"/>
</dbReference>
<dbReference type="OrthoDB" id="9805918at2"/>
<evidence type="ECO:0000256" key="8">
    <source>
        <dbReference type="HAMAP-Rule" id="MF_00195"/>
    </source>
</evidence>
<keyword evidence="13" id="KW-1185">Reference proteome</keyword>
<dbReference type="SUPFAM" id="SSF52540">
    <property type="entry name" value="P-loop containing nucleoside triphosphate hydrolases"/>
    <property type="match status" value="2"/>
</dbReference>
<proteinExistence type="inferred from homology"/>
<evidence type="ECO:0000313" key="13">
    <source>
        <dbReference type="Proteomes" id="UP000435357"/>
    </source>
</evidence>
<dbReference type="PRINTS" id="PR00326">
    <property type="entry name" value="GTP1OBG"/>
</dbReference>
<comment type="function">
    <text evidence="8 10">GTPase that plays an essential role in the late steps of ribosome biogenesis.</text>
</comment>
<dbReference type="InterPro" id="IPR006073">
    <property type="entry name" value="GTP-bd"/>
</dbReference>
<evidence type="ECO:0000256" key="10">
    <source>
        <dbReference type="RuleBase" id="RU004481"/>
    </source>
</evidence>
<dbReference type="CDD" id="cd01894">
    <property type="entry name" value="EngA1"/>
    <property type="match status" value="1"/>
</dbReference>
<evidence type="ECO:0000256" key="3">
    <source>
        <dbReference type="ARBA" id="ARBA00022517"/>
    </source>
</evidence>
<keyword evidence="5 8" id="KW-0547">Nucleotide-binding</keyword>
<evidence type="ECO:0000256" key="4">
    <source>
        <dbReference type="ARBA" id="ARBA00022737"/>
    </source>
</evidence>
<feature type="binding site" evidence="8">
    <location>
        <begin position="56"/>
        <end position="60"/>
    </location>
    <ligand>
        <name>GTP</name>
        <dbReference type="ChEBI" id="CHEBI:37565"/>
        <label>1</label>
    </ligand>
</feature>
<dbReference type="FunFam" id="3.30.300.20:FF:000004">
    <property type="entry name" value="GTPase Der"/>
    <property type="match status" value="1"/>
</dbReference>
<dbReference type="GO" id="GO:0043022">
    <property type="term" value="F:ribosome binding"/>
    <property type="evidence" value="ECO:0007669"/>
    <property type="project" value="TreeGrafter"/>
</dbReference>
<dbReference type="NCBIfam" id="TIGR00231">
    <property type="entry name" value="small_GTP"/>
    <property type="match status" value="2"/>
</dbReference>
<feature type="domain" description="EngA-type G" evidence="11">
    <location>
        <begin position="3"/>
        <end position="167"/>
    </location>
</feature>
<dbReference type="Gene3D" id="3.30.300.20">
    <property type="match status" value="1"/>
</dbReference>
<name>A0A6N6M1W6_9FLAO</name>
<feature type="binding site" evidence="8">
    <location>
        <begin position="9"/>
        <end position="16"/>
    </location>
    <ligand>
        <name>GTP</name>
        <dbReference type="ChEBI" id="CHEBI:37565"/>
        <label>1</label>
    </ligand>
</feature>
<sequence length="437" mass="49522">MSNMVAIVGRPNVGKSTFFNRLVGTRDAIVDEFSGVTRDRHYGKTEWIGKEFSIIDTGGYVTGSDDVFEDEIRKQVQLAVEEADVIMFVVDTMTGITDMDNDVANLLRKQDRPVFVVANKADTNERKMDASEFYAMGLGEPYPISAMNGSGTGDLLDEVVAKFPKPQSDPDEEAEELPRISVVGRPNAGKSSFINALTGSDRNIVTPVSGTTRDSIDTHYKAYGFDFTLVDTAGLRKKSKVHDDLEFYSVMRSIRSIESSDVCILMIDAEEGFHSQDLNIFSLIAKNNKAVVILVNKWDLIEKDHQTAKKFEKLIRSRINPFDDVEIIFTSVLTKQRIHKSLDAAIRAYENRKRRIKTSPLNDYFQTVIAKQPPPALKGKYIKIKYVTQLPTKFPSFAFFANLPQYVKEPYKRFLENKLRDQFDFTGTPVRIFMRKK</sequence>
<evidence type="ECO:0000256" key="5">
    <source>
        <dbReference type="ARBA" id="ARBA00022741"/>
    </source>
</evidence>
<evidence type="ECO:0000256" key="1">
    <source>
        <dbReference type="ARBA" id="ARBA00008279"/>
    </source>
</evidence>
<dbReference type="RefSeq" id="WP_151169872.1">
    <property type="nucleotide sequence ID" value="NZ_WACR01000012.1"/>
</dbReference>
<evidence type="ECO:0000313" key="12">
    <source>
        <dbReference type="EMBL" id="KAB1062148.1"/>
    </source>
</evidence>
<feature type="binding site" evidence="8">
    <location>
        <begin position="119"/>
        <end position="122"/>
    </location>
    <ligand>
        <name>GTP</name>
        <dbReference type="ChEBI" id="CHEBI:37565"/>
        <label>1</label>
    </ligand>
</feature>
<dbReference type="PIRSF" id="PIRSF006485">
    <property type="entry name" value="GTP-binding_EngA"/>
    <property type="match status" value="1"/>
</dbReference>
<dbReference type="Pfam" id="PF14714">
    <property type="entry name" value="KH_dom-like"/>
    <property type="match status" value="1"/>
</dbReference>
<evidence type="ECO:0000256" key="9">
    <source>
        <dbReference type="PROSITE-ProRule" id="PRU01049"/>
    </source>
</evidence>
<organism evidence="12 13">
    <name type="scientific">Salibacter halophilus</name>
    <dbReference type="NCBI Taxonomy" id="1803916"/>
    <lineage>
        <taxon>Bacteria</taxon>
        <taxon>Pseudomonadati</taxon>
        <taxon>Bacteroidota</taxon>
        <taxon>Flavobacteriia</taxon>
        <taxon>Flavobacteriales</taxon>
        <taxon>Salibacteraceae</taxon>
        <taxon>Salibacter</taxon>
    </lineage>
</organism>
<dbReference type="PANTHER" id="PTHR43834:SF6">
    <property type="entry name" value="GTPASE DER"/>
    <property type="match status" value="1"/>
</dbReference>
<comment type="similarity">
    <text evidence="1 8 9 10">Belongs to the TRAFAC class TrmE-Era-EngA-EngB-Septin-like GTPase superfamily. EngA (Der) GTPase family.</text>
</comment>
<dbReference type="GO" id="GO:0042254">
    <property type="term" value="P:ribosome biogenesis"/>
    <property type="evidence" value="ECO:0007669"/>
    <property type="project" value="UniProtKB-KW"/>
</dbReference>
<dbReference type="InterPro" id="IPR031166">
    <property type="entry name" value="G_ENGA"/>
</dbReference>
<comment type="caution">
    <text evidence="12">The sequence shown here is derived from an EMBL/GenBank/DDBJ whole genome shotgun (WGS) entry which is preliminary data.</text>
</comment>
<dbReference type="Gene3D" id="3.40.50.300">
    <property type="entry name" value="P-loop containing nucleotide triphosphate hydrolases"/>
    <property type="match status" value="2"/>
</dbReference>
<feature type="binding site" evidence="8">
    <location>
        <begin position="231"/>
        <end position="235"/>
    </location>
    <ligand>
        <name>GTP</name>
        <dbReference type="ChEBI" id="CHEBI:37565"/>
        <label>2</label>
    </ligand>
</feature>
<evidence type="ECO:0000259" key="11">
    <source>
        <dbReference type="PROSITE" id="PS51712"/>
    </source>
</evidence>
<dbReference type="Pfam" id="PF01926">
    <property type="entry name" value="MMR_HSR1"/>
    <property type="match status" value="2"/>
</dbReference>
<dbReference type="InterPro" id="IPR032859">
    <property type="entry name" value="KH_dom-like"/>
</dbReference>
<dbReference type="FunFam" id="3.40.50.300:FF:000953">
    <property type="entry name" value="GTPase Der"/>
    <property type="match status" value="1"/>
</dbReference>
<protein>
    <recommendedName>
        <fullName evidence="2 8">GTPase Der</fullName>
    </recommendedName>
    <alternativeName>
        <fullName evidence="7 8">GTP-binding protein EngA</fullName>
    </alternativeName>
</protein>
<keyword evidence="3 8" id="KW-0690">Ribosome biogenesis</keyword>
<feature type="binding site" evidence="8">
    <location>
        <begin position="296"/>
        <end position="299"/>
    </location>
    <ligand>
        <name>GTP</name>
        <dbReference type="ChEBI" id="CHEBI:37565"/>
        <label>2</label>
    </ligand>
</feature>
<dbReference type="CDD" id="cd01895">
    <property type="entry name" value="EngA2"/>
    <property type="match status" value="1"/>
</dbReference>
<dbReference type="InterPro" id="IPR016484">
    <property type="entry name" value="GTPase_Der"/>
</dbReference>
<keyword evidence="6 8" id="KW-0342">GTP-binding</keyword>
<feature type="domain" description="EngA-type G" evidence="11">
    <location>
        <begin position="178"/>
        <end position="353"/>
    </location>
</feature>
<dbReference type="AlphaFoldDB" id="A0A6N6M1W6"/>
<reference evidence="12 13" key="1">
    <citation type="submission" date="2019-09" db="EMBL/GenBank/DDBJ databases">
        <title>Genomes of Cryomorphaceae.</title>
        <authorList>
            <person name="Bowman J.P."/>
        </authorList>
    </citation>
    <scope>NUCLEOTIDE SEQUENCE [LARGE SCALE GENOMIC DNA]</scope>
    <source>
        <strain evidence="12 13">KCTC 52047</strain>
    </source>
</reference>
<feature type="binding site" evidence="8">
    <location>
        <begin position="184"/>
        <end position="191"/>
    </location>
    <ligand>
        <name>GTP</name>
        <dbReference type="ChEBI" id="CHEBI:37565"/>
        <label>2</label>
    </ligand>
</feature>
<dbReference type="PANTHER" id="PTHR43834">
    <property type="entry name" value="GTPASE DER"/>
    <property type="match status" value="1"/>
</dbReference>
<dbReference type="GO" id="GO:0005525">
    <property type="term" value="F:GTP binding"/>
    <property type="evidence" value="ECO:0007669"/>
    <property type="project" value="UniProtKB-UniRule"/>
</dbReference>
<comment type="subunit">
    <text evidence="8">Associates with the 50S ribosomal subunit.</text>
</comment>
<dbReference type="HAMAP" id="MF_00195">
    <property type="entry name" value="GTPase_Der"/>
    <property type="match status" value="1"/>
</dbReference>
<dbReference type="FunFam" id="3.40.50.300:FF:000040">
    <property type="entry name" value="GTPase Der"/>
    <property type="match status" value="1"/>
</dbReference>
<dbReference type="NCBIfam" id="TIGR03594">
    <property type="entry name" value="GTPase_EngA"/>
    <property type="match status" value="1"/>
</dbReference>
<dbReference type="InterPro" id="IPR027417">
    <property type="entry name" value="P-loop_NTPase"/>
</dbReference>
<dbReference type="EMBL" id="WACR01000012">
    <property type="protein sequence ID" value="KAB1062148.1"/>
    <property type="molecule type" value="Genomic_DNA"/>
</dbReference>
<keyword evidence="4 10" id="KW-0677">Repeat</keyword>
<dbReference type="InterPro" id="IPR015946">
    <property type="entry name" value="KH_dom-like_a/b"/>
</dbReference>
<accession>A0A6N6M1W6</accession>
<evidence type="ECO:0000256" key="7">
    <source>
        <dbReference type="ARBA" id="ARBA00032345"/>
    </source>
</evidence>
<dbReference type="InterPro" id="IPR005225">
    <property type="entry name" value="Small_GTP-bd"/>
</dbReference>
<evidence type="ECO:0000256" key="6">
    <source>
        <dbReference type="ARBA" id="ARBA00023134"/>
    </source>
</evidence>